<keyword evidence="8 10" id="KW-0675">Receptor</keyword>
<evidence type="ECO:0000256" key="3">
    <source>
        <dbReference type="ARBA" id="ARBA00022606"/>
    </source>
</evidence>
<proteinExistence type="inferred from homology"/>
<evidence type="ECO:0000256" key="7">
    <source>
        <dbReference type="ARBA" id="ARBA00023136"/>
    </source>
</evidence>
<organism evidence="11">
    <name type="scientific">Ooceraea biroi</name>
    <name type="common">Clonal raider ant</name>
    <name type="synonym">Cerapachys biroi</name>
    <dbReference type="NCBI Taxonomy" id="2015173"/>
    <lineage>
        <taxon>Eukaryota</taxon>
        <taxon>Metazoa</taxon>
        <taxon>Ecdysozoa</taxon>
        <taxon>Arthropoda</taxon>
        <taxon>Hexapoda</taxon>
        <taxon>Insecta</taxon>
        <taxon>Pterygota</taxon>
        <taxon>Neoptera</taxon>
        <taxon>Endopterygota</taxon>
        <taxon>Hymenoptera</taxon>
        <taxon>Apocrita</taxon>
        <taxon>Aculeata</taxon>
        <taxon>Formicoidea</taxon>
        <taxon>Formicidae</taxon>
        <taxon>Dorylinae</taxon>
        <taxon>Ooceraea</taxon>
    </lineage>
</organism>
<gene>
    <name evidence="11" type="ORF">DMN91_009716</name>
</gene>
<protein>
    <recommendedName>
        <fullName evidence="10">Odorant receptor</fullName>
    </recommendedName>
</protein>
<comment type="subcellular location">
    <subcellularLocation>
        <location evidence="1 10">Cell membrane</location>
        <topology evidence="1 10">Multi-pass membrane protein</topology>
    </subcellularLocation>
</comment>
<dbReference type="Pfam" id="PF02949">
    <property type="entry name" value="7tm_6"/>
    <property type="match status" value="1"/>
</dbReference>
<name>A0A3L8DAZ4_OOCBI</name>
<evidence type="ECO:0000256" key="2">
    <source>
        <dbReference type="ARBA" id="ARBA00022475"/>
    </source>
</evidence>
<evidence type="ECO:0000256" key="5">
    <source>
        <dbReference type="ARBA" id="ARBA00022725"/>
    </source>
</evidence>
<dbReference type="OrthoDB" id="7555104at2759"/>
<feature type="transmembrane region" description="Helical" evidence="10">
    <location>
        <begin position="296"/>
        <end position="312"/>
    </location>
</feature>
<evidence type="ECO:0000256" key="10">
    <source>
        <dbReference type="RuleBase" id="RU351113"/>
    </source>
</evidence>
<evidence type="ECO:0000313" key="11">
    <source>
        <dbReference type="EMBL" id="RLU17481.1"/>
    </source>
</evidence>
<comment type="similarity">
    <text evidence="10">Belongs to the insect chemoreceptor superfamily. Heteromeric odorant receptor channel (TC 1.A.69) family.</text>
</comment>
<dbReference type="GO" id="GO:0005886">
    <property type="term" value="C:plasma membrane"/>
    <property type="evidence" value="ECO:0007669"/>
    <property type="project" value="UniProtKB-SubCell"/>
</dbReference>
<evidence type="ECO:0000256" key="1">
    <source>
        <dbReference type="ARBA" id="ARBA00004651"/>
    </source>
</evidence>
<sequence>MNFSGDHYKFNRIFLSVIGLWPHRHITLRQIQGIISSVVLISVTSPQLIKLFTIEYDVTLVLRILSSVLPFLLFIVKYVTFYFITENISELMQQIKTDWNILKDNNELEIIHRYTKVARLYTMSIATLIYMCLFIIICIQYVPCILDVVMPLNNSRRVALLFQVEYLVNHEEYYHVIQLHLHIGLLVAATTVLATESFCLTLSIHAFAMFKIASYRMQRIIDKNSLNLLIEKHCALYKNVVAAVDGHRRAIEFSECIKRTFTIPYLALILLGVTSTSVNLFLLFQVITSMTSMDDLMRSIVFVVCHLIYMFLTNYAGQKFIDHAVDVYQKICNVRWYNAPLRIQKHLLFIMQKAIKSYCMDVGGLYNPSLQGFTTLASASLSYFTVLCSI</sequence>
<reference evidence="11" key="2">
    <citation type="submission" date="2018-07" db="EMBL/GenBank/DDBJ databases">
        <authorList>
            <person name="Mckenzie S.K."/>
            <person name="Kronauer D.J.C."/>
        </authorList>
    </citation>
    <scope>NUCLEOTIDE SEQUENCE</scope>
    <source>
        <strain evidence="11">Clonal line C1</strain>
    </source>
</reference>
<feature type="transmembrane region" description="Helical" evidence="10">
    <location>
        <begin position="263"/>
        <end position="284"/>
    </location>
</feature>
<reference evidence="11" key="1">
    <citation type="journal article" date="2018" name="Genome Res.">
        <title>The genomic architecture and molecular evolution of ant odorant receptors.</title>
        <authorList>
            <person name="McKenzie S.K."/>
            <person name="Kronauer D.J.C."/>
        </authorList>
    </citation>
    <scope>NUCLEOTIDE SEQUENCE [LARGE SCALE GENOMIC DNA]</scope>
    <source>
        <strain evidence="11">Clonal line C1</strain>
    </source>
</reference>
<accession>A0A3L8DAZ4</accession>
<keyword evidence="6 10" id="KW-1133">Transmembrane helix</keyword>
<keyword evidence="5 10" id="KW-0552">Olfaction</keyword>
<comment type="caution">
    <text evidence="10">Lacks conserved residue(s) required for the propagation of feature annotation.</text>
</comment>
<evidence type="ECO:0000256" key="8">
    <source>
        <dbReference type="ARBA" id="ARBA00023170"/>
    </source>
</evidence>
<dbReference type="GO" id="GO:0004984">
    <property type="term" value="F:olfactory receptor activity"/>
    <property type="evidence" value="ECO:0007669"/>
    <property type="project" value="InterPro"/>
</dbReference>
<dbReference type="AlphaFoldDB" id="A0A3L8DAZ4"/>
<evidence type="ECO:0000256" key="4">
    <source>
        <dbReference type="ARBA" id="ARBA00022692"/>
    </source>
</evidence>
<keyword evidence="3 10" id="KW-0716">Sensory transduction</keyword>
<comment type="caution">
    <text evidence="11">The sequence shown here is derived from an EMBL/GenBank/DDBJ whole genome shotgun (WGS) entry which is preliminary data.</text>
</comment>
<dbReference type="Proteomes" id="UP000279307">
    <property type="component" value="Chromosome 10"/>
</dbReference>
<dbReference type="GO" id="GO:0007165">
    <property type="term" value="P:signal transduction"/>
    <property type="evidence" value="ECO:0007669"/>
    <property type="project" value="UniProtKB-KW"/>
</dbReference>
<keyword evidence="9 10" id="KW-0807">Transducer</keyword>
<evidence type="ECO:0000256" key="9">
    <source>
        <dbReference type="ARBA" id="ARBA00023224"/>
    </source>
</evidence>
<feature type="transmembrane region" description="Helical" evidence="10">
    <location>
        <begin position="60"/>
        <end position="84"/>
    </location>
</feature>
<keyword evidence="4 10" id="KW-0812">Transmembrane</keyword>
<dbReference type="GO" id="GO:0005549">
    <property type="term" value="F:odorant binding"/>
    <property type="evidence" value="ECO:0007669"/>
    <property type="project" value="InterPro"/>
</dbReference>
<dbReference type="InterPro" id="IPR004117">
    <property type="entry name" value="7tm6_olfct_rcpt"/>
</dbReference>
<dbReference type="EMBL" id="QOIP01000010">
    <property type="protein sequence ID" value="RLU17481.1"/>
    <property type="molecule type" value="Genomic_DNA"/>
</dbReference>
<feature type="transmembrane region" description="Helical" evidence="10">
    <location>
        <begin position="183"/>
        <end position="210"/>
    </location>
</feature>
<dbReference type="PANTHER" id="PTHR21137:SF35">
    <property type="entry name" value="ODORANT RECEPTOR 19A-RELATED"/>
    <property type="match status" value="1"/>
</dbReference>
<dbReference type="PANTHER" id="PTHR21137">
    <property type="entry name" value="ODORANT RECEPTOR"/>
    <property type="match status" value="1"/>
</dbReference>
<evidence type="ECO:0000256" key="6">
    <source>
        <dbReference type="ARBA" id="ARBA00022989"/>
    </source>
</evidence>
<feature type="transmembrane region" description="Helical" evidence="10">
    <location>
        <begin position="120"/>
        <end position="142"/>
    </location>
</feature>
<keyword evidence="2" id="KW-1003">Cell membrane</keyword>
<keyword evidence="7 10" id="KW-0472">Membrane</keyword>